<proteinExistence type="inferred from homology"/>
<protein>
    <recommendedName>
        <fullName evidence="2">methionyl-tRNA formyltransferase</fullName>
        <ecNumber evidence="2">2.1.2.9</ecNumber>
    </recommendedName>
</protein>
<dbReference type="Gene3D" id="3.40.50.170">
    <property type="entry name" value="Formyl transferase, N-terminal domain"/>
    <property type="match status" value="1"/>
</dbReference>
<dbReference type="GO" id="GO:0005829">
    <property type="term" value="C:cytosol"/>
    <property type="evidence" value="ECO:0007669"/>
    <property type="project" value="TreeGrafter"/>
</dbReference>
<dbReference type="InterPro" id="IPR041711">
    <property type="entry name" value="Met-tRNA-FMT_N"/>
</dbReference>
<gene>
    <name evidence="7" type="primary">fmt_37</name>
    <name evidence="7" type="ORF">SDC9_115571</name>
</gene>
<evidence type="ECO:0000256" key="4">
    <source>
        <dbReference type="ARBA" id="ARBA00022917"/>
    </source>
</evidence>
<name>A0A645BTU9_9ZZZZ</name>
<dbReference type="GO" id="GO:0004479">
    <property type="term" value="F:methionyl-tRNA formyltransferase activity"/>
    <property type="evidence" value="ECO:0007669"/>
    <property type="project" value="UniProtKB-EC"/>
</dbReference>
<dbReference type="AlphaFoldDB" id="A0A645BTU9"/>
<dbReference type="InterPro" id="IPR037022">
    <property type="entry name" value="Formyl_trans_C_sf"/>
</dbReference>
<dbReference type="PANTHER" id="PTHR11138:SF5">
    <property type="entry name" value="METHIONYL-TRNA FORMYLTRANSFERASE, MITOCHONDRIAL"/>
    <property type="match status" value="1"/>
</dbReference>
<dbReference type="NCBIfam" id="TIGR00460">
    <property type="entry name" value="fmt"/>
    <property type="match status" value="1"/>
</dbReference>
<dbReference type="CDD" id="cd08704">
    <property type="entry name" value="Met_tRNA_FMT_C"/>
    <property type="match status" value="1"/>
</dbReference>
<organism evidence="7">
    <name type="scientific">bioreactor metagenome</name>
    <dbReference type="NCBI Taxonomy" id="1076179"/>
    <lineage>
        <taxon>unclassified sequences</taxon>
        <taxon>metagenomes</taxon>
        <taxon>ecological metagenomes</taxon>
    </lineage>
</organism>
<dbReference type="InterPro" id="IPR036477">
    <property type="entry name" value="Formyl_transf_N_sf"/>
</dbReference>
<evidence type="ECO:0000259" key="5">
    <source>
        <dbReference type="Pfam" id="PF00551"/>
    </source>
</evidence>
<dbReference type="InterPro" id="IPR005793">
    <property type="entry name" value="Formyl_trans_C"/>
</dbReference>
<dbReference type="EC" id="2.1.2.9" evidence="2"/>
<dbReference type="SUPFAM" id="SSF50486">
    <property type="entry name" value="FMT C-terminal domain-like"/>
    <property type="match status" value="1"/>
</dbReference>
<accession>A0A645BTU9</accession>
<comment type="caution">
    <text evidence="7">The sequence shown here is derived from an EMBL/GenBank/DDBJ whole genome shotgun (WGS) entry which is preliminary data.</text>
</comment>
<dbReference type="InterPro" id="IPR002376">
    <property type="entry name" value="Formyl_transf_N"/>
</dbReference>
<dbReference type="HAMAP" id="MF_00182">
    <property type="entry name" value="Formyl_trans"/>
    <property type="match status" value="1"/>
</dbReference>
<dbReference type="CDD" id="cd08646">
    <property type="entry name" value="FMT_core_Met-tRNA-FMT_N"/>
    <property type="match status" value="1"/>
</dbReference>
<evidence type="ECO:0000259" key="6">
    <source>
        <dbReference type="Pfam" id="PF02911"/>
    </source>
</evidence>
<feature type="domain" description="Formyl transferase C-terminal" evidence="6">
    <location>
        <begin position="212"/>
        <end position="314"/>
    </location>
</feature>
<dbReference type="Pfam" id="PF02911">
    <property type="entry name" value="Formyl_trans_C"/>
    <property type="match status" value="1"/>
</dbReference>
<evidence type="ECO:0000256" key="2">
    <source>
        <dbReference type="ARBA" id="ARBA00012261"/>
    </source>
</evidence>
<sequence>MKKSDLKIVFMGTPGFAVAQLRKIVENGYNVVAVVTAPDKPAGRGMTLTCSEVKKCAITLEIPVLQPVSLKSEDFLETLISYQADLFIVVAFRMLPKVVWSIPELGTFNLHASLLPDYRGAAPINHAIINGETKTGVTTFMLDEEIDTGELLNRQECTIELGDDFGTLHDKLMKIGGELVIKTIEDIIHGRIEPILQSSIEAQMGDVHTAPKLNKENCRIKWELSSYQVHNLVRGLCPYPTAHTIISGKGKEIPVKIFRTSYSDQSHGLNQVTIISDGKQELKVACGNGFVNILELQVAGKKRMTIKEFLAGFRDSELYKFI</sequence>
<evidence type="ECO:0000313" key="7">
    <source>
        <dbReference type="EMBL" id="MPM68637.1"/>
    </source>
</evidence>
<comment type="similarity">
    <text evidence="1">Belongs to the Fmt family.</text>
</comment>
<dbReference type="EMBL" id="VSSQ01022366">
    <property type="protein sequence ID" value="MPM68637.1"/>
    <property type="molecule type" value="Genomic_DNA"/>
</dbReference>
<feature type="domain" description="Formyl transferase N-terminal" evidence="5">
    <location>
        <begin position="7"/>
        <end position="183"/>
    </location>
</feature>
<dbReference type="InterPro" id="IPR005794">
    <property type="entry name" value="Fmt"/>
</dbReference>
<dbReference type="InterPro" id="IPR044135">
    <property type="entry name" value="Met-tRNA-FMT_C"/>
</dbReference>
<dbReference type="Gene3D" id="3.10.25.10">
    <property type="entry name" value="Formyl transferase, C-terminal domain"/>
    <property type="match status" value="1"/>
</dbReference>
<dbReference type="SUPFAM" id="SSF53328">
    <property type="entry name" value="Formyltransferase"/>
    <property type="match status" value="1"/>
</dbReference>
<keyword evidence="4" id="KW-0648">Protein biosynthesis</keyword>
<evidence type="ECO:0000256" key="1">
    <source>
        <dbReference type="ARBA" id="ARBA00010699"/>
    </source>
</evidence>
<keyword evidence="3 7" id="KW-0808">Transferase</keyword>
<evidence type="ECO:0000256" key="3">
    <source>
        <dbReference type="ARBA" id="ARBA00022679"/>
    </source>
</evidence>
<dbReference type="InterPro" id="IPR011034">
    <property type="entry name" value="Formyl_transferase-like_C_sf"/>
</dbReference>
<dbReference type="Pfam" id="PF00551">
    <property type="entry name" value="Formyl_trans_N"/>
    <property type="match status" value="1"/>
</dbReference>
<dbReference type="PANTHER" id="PTHR11138">
    <property type="entry name" value="METHIONYL-TRNA FORMYLTRANSFERASE"/>
    <property type="match status" value="1"/>
</dbReference>
<reference evidence="7" key="1">
    <citation type="submission" date="2019-08" db="EMBL/GenBank/DDBJ databases">
        <authorList>
            <person name="Kucharzyk K."/>
            <person name="Murdoch R.W."/>
            <person name="Higgins S."/>
            <person name="Loffler F."/>
        </authorList>
    </citation>
    <scope>NUCLEOTIDE SEQUENCE</scope>
</reference>